<dbReference type="InterPro" id="IPR041633">
    <property type="entry name" value="Polbeta"/>
</dbReference>
<evidence type="ECO:0000313" key="2">
    <source>
        <dbReference type="EMBL" id="PIX33639.1"/>
    </source>
</evidence>
<dbReference type="EMBL" id="PFKO01000006">
    <property type="protein sequence ID" value="PIY33975.1"/>
    <property type="molecule type" value="Genomic_DNA"/>
</dbReference>
<dbReference type="Gene3D" id="3.30.460.10">
    <property type="entry name" value="Beta Polymerase, domain 2"/>
    <property type="match status" value="1"/>
</dbReference>
<dbReference type="Proteomes" id="UP000231493">
    <property type="component" value="Unassembled WGS sequence"/>
</dbReference>
<evidence type="ECO:0000313" key="4">
    <source>
        <dbReference type="EMBL" id="PJB58090.1"/>
    </source>
</evidence>
<reference evidence="2" key="1">
    <citation type="submission" date="2017-09" db="EMBL/GenBank/DDBJ databases">
        <title>Depth-based differentiation of microbial function through sediment-hosted aquifers and enrichment of novel symbionts in the deep terrestrial subsurface.</title>
        <authorList>
            <person name="Probst A.J."/>
            <person name="Ladd B."/>
            <person name="Jarett J.K."/>
            <person name="Geller-Mcgrath D.E."/>
            <person name="Sieber C.M.K."/>
            <person name="Emerson J.B."/>
            <person name="Anantharaman K."/>
            <person name="Thomas B.C."/>
            <person name="Malmstrom R."/>
            <person name="Stieglmeier M."/>
            <person name="Klingl A."/>
            <person name="Woyke T."/>
            <person name="Ryan C.M."/>
            <person name="Banfield J.F."/>
        </authorList>
    </citation>
    <scope>NUCLEOTIDE SEQUENCE</scope>
    <source>
        <strain evidence="2">CG_4_8_14_3_um_filter_34_18</strain>
    </source>
</reference>
<accession>A0A2M8CG94</accession>
<reference evidence="5 6" key="2">
    <citation type="submission" date="2017-09" db="EMBL/GenBank/DDBJ databases">
        <title>Depth-based differentiation of microbial function through sediment-hosted aquifers and enrichment of novel symbionts in the deep terrestrial subsurface.</title>
        <authorList>
            <person name="Probst A.J."/>
            <person name="Ladd B."/>
            <person name="Jarett J.K."/>
            <person name="Geller-Mcgrath D.E."/>
            <person name="Sieber C.M."/>
            <person name="Emerson J.B."/>
            <person name="Anantharaman K."/>
            <person name="Thomas B.C."/>
            <person name="Malmstrom R."/>
            <person name="Stieglmeier M."/>
            <person name="Klingl A."/>
            <person name="Woyke T."/>
            <person name="Ryan C.M."/>
            <person name="Banfield J.F."/>
        </authorList>
    </citation>
    <scope>NUCLEOTIDE SEQUENCE [LARGE SCALE GENOMIC DNA]</scope>
    <source>
        <strain evidence="3">CG_4_10_14_3_um_filter_34_13</strain>
        <strain evidence="4">CG_4_9_14_3_um_filter_33_16</strain>
    </source>
</reference>
<name>A0A2M7K683_9BACT</name>
<gene>
    <name evidence="4" type="ORF">CO097_00345</name>
    <name evidence="3" type="ORF">COZ07_00180</name>
    <name evidence="2" type="ORF">COZ58_06960</name>
</gene>
<evidence type="ECO:0000313" key="5">
    <source>
        <dbReference type="Proteomes" id="UP000228560"/>
    </source>
</evidence>
<evidence type="ECO:0000313" key="6">
    <source>
        <dbReference type="Proteomes" id="UP000230646"/>
    </source>
</evidence>
<proteinExistence type="predicted"/>
<dbReference type="PANTHER" id="PTHR43852">
    <property type="entry name" value="NUCLEOTIDYLTRANSFERASE"/>
    <property type="match status" value="1"/>
</dbReference>
<dbReference type="EMBL" id="PFTV01000008">
    <property type="protein sequence ID" value="PJB58090.1"/>
    <property type="molecule type" value="Genomic_DNA"/>
</dbReference>
<accession>A0A2M7K683</accession>
<dbReference type="InterPro" id="IPR052930">
    <property type="entry name" value="TA_antitoxin_MntA"/>
</dbReference>
<evidence type="ECO:0000259" key="1">
    <source>
        <dbReference type="Pfam" id="PF18765"/>
    </source>
</evidence>
<dbReference type="PANTHER" id="PTHR43852:SF4">
    <property type="entry name" value="NUCLEOTIDYLTRANSFERASE"/>
    <property type="match status" value="1"/>
</dbReference>
<feature type="domain" description="Polymerase beta nucleotidyltransferase" evidence="1">
    <location>
        <begin position="13"/>
        <end position="116"/>
    </location>
</feature>
<protein>
    <submittedName>
        <fullName evidence="2">DNA polymerase subunit beta</fullName>
    </submittedName>
</protein>
<dbReference type="RefSeq" id="WP_406606607.1">
    <property type="nucleotide sequence ID" value="NZ_PFKO01000006.1"/>
</dbReference>
<accession>A0A2M7PTT7</accession>
<dbReference type="Pfam" id="PF18765">
    <property type="entry name" value="Polbeta"/>
    <property type="match status" value="1"/>
</dbReference>
<evidence type="ECO:0000313" key="3">
    <source>
        <dbReference type="EMBL" id="PIY33975.1"/>
    </source>
</evidence>
<dbReference type="EMBL" id="PFIP01000140">
    <property type="protein sequence ID" value="PIX33639.1"/>
    <property type="molecule type" value="Genomic_DNA"/>
</dbReference>
<evidence type="ECO:0000313" key="7">
    <source>
        <dbReference type="Proteomes" id="UP000231493"/>
    </source>
</evidence>
<comment type="caution">
    <text evidence="2">The sequence shown here is derived from an EMBL/GenBank/DDBJ whole genome shotgun (WGS) entry which is preliminary data.</text>
</comment>
<dbReference type="Proteomes" id="UP000230646">
    <property type="component" value="Unassembled WGS sequence"/>
</dbReference>
<dbReference type="AlphaFoldDB" id="A0A2M7K683"/>
<sequence length="150" mass="17327">MISINTNFKEKNILATIAKKYNITLIYVFGSQVETAINILKGITKIPEDSMADIDVGLVLQKKLPGPKEIFQFYSFIYNELQELFNPFPLDLVFLQETHSVFQAQAICGECIYSVSQSIKEKYEEDILRRAADFKPFLKMYLDEILEEVK</sequence>
<organism evidence="2 7">
    <name type="scientific">Candidatus Infernicultor aquiphilus</name>
    <dbReference type="NCBI Taxonomy" id="1805029"/>
    <lineage>
        <taxon>Bacteria</taxon>
        <taxon>Pseudomonadati</taxon>
        <taxon>Atribacterota</taxon>
        <taxon>Candidatus Phoenicimicrobiia</taxon>
        <taxon>Candidatus Pheonicimicrobiales</taxon>
        <taxon>Candidatus Phoenicimicrobiaceae</taxon>
        <taxon>Candidatus Infernicultor</taxon>
    </lineage>
</organism>
<dbReference type="InterPro" id="IPR043519">
    <property type="entry name" value="NT_sf"/>
</dbReference>
<dbReference type="Proteomes" id="UP000228560">
    <property type="component" value="Unassembled WGS sequence"/>
</dbReference>